<dbReference type="InterPro" id="IPR037518">
    <property type="entry name" value="MPN"/>
</dbReference>
<name>A0A4R0Q2N5_9SPHI</name>
<evidence type="ECO:0000256" key="5">
    <source>
        <dbReference type="ARBA" id="ARBA00023049"/>
    </source>
</evidence>
<keyword evidence="8" id="KW-1185">Reference proteome</keyword>
<accession>A0A4R0Q2N5</accession>
<dbReference type="AlphaFoldDB" id="A0A4R0Q2N5"/>
<evidence type="ECO:0000256" key="1">
    <source>
        <dbReference type="ARBA" id="ARBA00022670"/>
    </source>
</evidence>
<dbReference type="CDD" id="cd08071">
    <property type="entry name" value="MPN_DUF2466"/>
    <property type="match status" value="1"/>
</dbReference>
<dbReference type="EMBL" id="SJSO01000003">
    <property type="protein sequence ID" value="TCD28613.1"/>
    <property type="molecule type" value="Genomic_DNA"/>
</dbReference>
<feature type="domain" description="MPN" evidence="6">
    <location>
        <begin position="26"/>
        <end position="151"/>
    </location>
</feature>
<dbReference type="Pfam" id="PF04002">
    <property type="entry name" value="RadC"/>
    <property type="match status" value="1"/>
</dbReference>
<keyword evidence="2" id="KW-0479">Metal-binding</keyword>
<dbReference type="PANTHER" id="PTHR30471:SF3">
    <property type="entry name" value="UPF0758 PROTEIN YEES-RELATED"/>
    <property type="match status" value="1"/>
</dbReference>
<reference evidence="7 8" key="1">
    <citation type="submission" date="2019-02" db="EMBL/GenBank/DDBJ databases">
        <title>Pedobacter sp. RP-3-21 sp. nov., isolated from Arctic soil.</title>
        <authorList>
            <person name="Dahal R.H."/>
        </authorList>
    </citation>
    <scope>NUCLEOTIDE SEQUENCE [LARGE SCALE GENOMIC DNA]</scope>
    <source>
        <strain evidence="7 8">RP-3-21</strain>
    </source>
</reference>
<dbReference type="Gene3D" id="3.40.140.10">
    <property type="entry name" value="Cytidine Deaminase, domain 2"/>
    <property type="match status" value="1"/>
</dbReference>
<dbReference type="PROSITE" id="PS50249">
    <property type="entry name" value="MPN"/>
    <property type="match status" value="1"/>
</dbReference>
<keyword evidence="5" id="KW-0482">Metalloprotease</keyword>
<protein>
    <submittedName>
        <fullName evidence="7">DNA repair protein</fullName>
    </submittedName>
</protein>
<dbReference type="Proteomes" id="UP000293925">
    <property type="component" value="Unassembled WGS sequence"/>
</dbReference>
<gene>
    <name evidence="7" type="ORF">EZ456_04285</name>
</gene>
<comment type="caution">
    <text evidence="7">The sequence shown here is derived from an EMBL/GenBank/DDBJ whole genome shotgun (WGS) entry which is preliminary data.</text>
</comment>
<evidence type="ECO:0000256" key="3">
    <source>
        <dbReference type="ARBA" id="ARBA00022801"/>
    </source>
</evidence>
<keyword evidence="4" id="KW-0862">Zinc</keyword>
<dbReference type="OrthoDB" id="9804482at2"/>
<organism evidence="7 8">
    <name type="scientific">Pedobacter psychrodurus</name>
    <dbReference type="NCBI Taxonomy" id="2530456"/>
    <lineage>
        <taxon>Bacteria</taxon>
        <taxon>Pseudomonadati</taxon>
        <taxon>Bacteroidota</taxon>
        <taxon>Sphingobacteriia</taxon>
        <taxon>Sphingobacteriales</taxon>
        <taxon>Sphingobacteriaceae</taxon>
        <taxon>Pedobacter</taxon>
    </lineage>
</organism>
<evidence type="ECO:0000313" key="7">
    <source>
        <dbReference type="EMBL" id="TCD28613.1"/>
    </source>
</evidence>
<dbReference type="InterPro" id="IPR020891">
    <property type="entry name" value="UPF0758_CS"/>
</dbReference>
<dbReference type="GO" id="GO:0008237">
    <property type="term" value="F:metallopeptidase activity"/>
    <property type="evidence" value="ECO:0007669"/>
    <property type="project" value="UniProtKB-KW"/>
</dbReference>
<dbReference type="GO" id="GO:0006508">
    <property type="term" value="P:proteolysis"/>
    <property type="evidence" value="ECO:0007669"/>
    <property type="project" value="UniProtKB-KW"/>
</dbReference>
<dbReference type="GO" id="GO:0046872">
    <property type="term" value="F:metal ion binding"/>
    <property type="evidence" value="ECO:0007669"/>
    <property type="project" value="UniProtKB-KW"/>
</dbReference>
<dbReference type="PANTHER" id="PTHR30471">
    <property type="entry name" value="DNA REPAIR PROTEIN RADC"/>
    <property type="match status" value="1"/>
</dbReference>
<dbReference type="InterPro" id="IPR025657">
    <property type="entry name" value="RadC_JAB"/>
</dbReference>
<dbReference type="InterPro" id="IPR001405">
    <property type="entry name" value="UPF0758"/>
</dbReference>
<evidence type="ECO:0000256" key="2">
    <source>
        <dbReference type="ARBA" id="ARBA00022723"/>
    </source>
</evidence>
<proteinExistence type="predicted"/>
<evidence type="ECO:0000256" key="4">
    <source>
        <dbReference type="ARBA" id="ARBA00022833"/>
    </source>
</evidence>
<keyword evidence="3" id="KW-0378">Hydrolase</keyword>
<dbReference type="PROSITE" id="PS01302">
    <property type="entry name" value="UPF0758"/>
    <property type="match status" value="1"/>
</dbReference>
<dbReference type="RefSeq" id="WP_131527639.1">
    <property type="nucleotide sequence ID" value="NZ_SJSO01000003.1"/>
</dbReference>
<evidence type="ECO:0000259" key="6">
    <source>
        <dbReference type="PROSITE" id="PS50249"/>
    </source>
</evidence>
<keyword evidence="1" id="KW-0645">Protease</keyword>
<evidence type="ECO:0000313" key="8">
    <source>
        <dbReference type="Proteomes" id="UP000293925"/>
    </source>
</evidence>
<sequence length="151" mass="16755">MENVNYQVAEIEISYRPKFKVAEQPKVTSSDMAFKILLRSWDAGRIELLEEFKVVLLSRQNRVLGVVDISRGGFSDVVTDPKVIFSIALKSCASSLIVSHNHPSGELRPSAADILLTSKLVSGGQILGITVHDHLIVSPYGYFSFKDEDMM</sequence>